<dbReference type="AlphaFoldDB" id="X1KZ75"/>
<dbReference type="EMBL" id="BARV01020460">
    <property type="protein sequence ID" value="GAI27583.1"/>
    <property type="molecule type" value="Genomic_DNA"/>
</dbReference>
<evidence type="ECO:0000313" key="2">
    <source>
        <dbReference type="EMBL" id="GAH95772.1"/>
    </source>
</evidence>
<name>X1KZ75_9ZZZZ</name>
<dbReference type="EMBL" id="BARV01031580">
    <property type="protein sequence ID" value="GAI39277.1"/>
    <property type="molecule type" value="Genomic_DNA"/>
</dbReference>
<evidence type="ECO:0000313" key="7">
    <source>
        <dbReference type="EMBL" id="GAI41613.1"/>
    </source>
</evidence>
<evidence type="ECO:0000313" key="4">
    <source>
        <dbReference type="EMBL" id="GAI32581.1"/>
    </source>
</evidence>
<dbReference type="EMBL" id="BARV01025331">
    <property type="protein sequence ID" value="GAI43253.1"/>
    <property type="molecule type" value="Genomic_DNA"/>
</dbReference>
<evidence type="ECO:0000313" key="10">
    <source>
        <dbReference type="EMBL" id="GAI44377.1"/>
    </source>
</evidence>
<dbReference type="EMBL" id="BARV01028788">
    <property type="protein sequence ID" value="GAI37546.1"/>
    <property type="molecule type" value="Genomic_DNA"/>
</dbReference>
<dbReference type="EMBL" id="BARV01034298">
    <property type="protein sequence ID" value="GAI58192.1"/>
    <property type="molecule type" value="Genomic_DNA"/>
</dbReference>
<dbReference type="EMBL" id="BARV01000232">
    <property type="protein sequence ID" value="GAH95459.1"/>
    <property type="molecule type" value="Genomic_DNA"/>
</dbReference>
<evidence type="ECO:0000313" key="1">
    <source>
        <dbReference type="EMBL" id="GAH95459.1"/>
    </source>
</evidence>
<dbReference type="EMBL" id="BARV01025180">
    <property type="protein sequence ID" value="GAI41613.1"/>
    <property type="molecule type" value="Genomic_DNA"/>
</dbReference>
<dbReference type="EMBL" id="BARV01000252">
    <property type="protein sequence ID" value="GAH95772.1"/>
    <property type="molecule type" value="Genomic_DNA"/>
</dbReference>
<sequence>MSTYYPIRAAAKHAGVSERTVRTWLTGGIQLDGELIRLKSVRMDERLCIDERELDIFIALRRRNLERRERRHEKFSRED</sequence>
<accession>X1KZ75</accession>
<dbReference type="EMBL" id="BARV01026731">
    <property type="protein sequence ID" value="GAI44209.1"/>
    <property type="molecule type" value="Genomic_DNA"/>
</dbReference>
<evidence type="ECO:0000313" key="3">
    <source>
        <dbReference type="EMBL" id="GAI27583.1"/>
    </source>
</evidence>
<comment type="caution">
    <text evidence="1">The sequence shown here is derived from an EMBL/GenBank/DDBJ whole genome shotgun (WGS) entry which is preliminary data.</text>
</comment>
<evidence type="ECO:0000313" key="5">
    <source>
        <dbReference type="EMBL" id="GAI37546.1"/>
    </source>
</evidence>
<evidence type="ECO:0000313" key="11">
    <source>
        <dbReference type="EMBL" id="GAI58192.1"/>
    </source>
</evidence>
<evidence type="ECO:0000313" key="8">
    <source>
        <dbReference type="EMBL" id="GAI43253.1"/>
    </source>
</evidence>
<reference evidence="1" key="1">
    <citation type="journal article" date="2014" name="Front. Microbiol.">
        <title>High frequency of phylogenetically diverse reductive dehalogenase-homologous genes in deep subseafloor sedimentary metagenomes.</title>
        <authorList>
            <person name="Kawai M."/>
            <person name="Futagami T."/>
            <person name="Toyoda A."/>
            <person name="Takaki Y."/>
            <person name="Nishi S."/>
            <person name="Hori S."/>
            <person name="Arai W."/>
            <person name="Tsubouchi T."/>
            <person name="Morono Y."/>
            <person name="Uchiyama I."/>
            <person name="Ito T."/>
            <person name="Fujiyama A."/>
            <person name="Inagaki F."/>
            <person name="Takami H."/>
        </authorList>
    </citation>
    <scope>NUCLEOTIDE SEQUENCE</scope>
    <source>
        <strain evidence="1">Expedition CK06-06</strain>
    </source>
</reference>
<dbReference type="EMBL" id="BARV01026749">
    <property type="protein sequence ID" value="GAI44377.1"/>
    <property type="molecule type" value="Genomic_DNA"/>
</dbReference>
<evidence type="ECO:0000313" key="6">
    <source>
        <dbReference type="EMBL" id="GAI39277.1"/>
    </source>
</evidence>
<gene>
    <name evidence="1" type="ORF">S06H3_01021</name>
    <name evidence="2" type="ORF">S06H3_01093</name>
    <name evidence="3" type="ORF">S06H3_34141</name>
    <name evidence="7" type="ORF">S06H3_40959</name>
    <name evidence="8" type="ORF">S06H3_41158</name>
    <name evidence="9" type="ORF">S06H3_43143</name>
    <name evidence="10" type="ORF">S06H3_43167</name>
    <name evidence="5" type="ORF">S06H3_46013</name>
    <name evidence="6" type="ORF">S06H3_49953</name>
    <name evidence="4" type="ORF">S06H3_50692</name>
    <name evidence="11" type="ORF">S06H3_53744</name>
</gene>
<organism evidence="1">
    <name type="scientific">marine sediment metagenome</name>
    <dbReference type="NCBI Taxonomy" id="412755"/>
    <lineage>
        <taxon>unclassified sequences</taxon>
        <taxon>metagenomes</taxon>
        <taxon>ecological metagenomes</taxon>
    </lineage>
</organism>
<protein>
    <submittedName>
        <fullName evidence="1">Uncharacterized protein</fullName>
    </submittedName>
</protein>
<dbReference type="EMBL" id="BARV01032119">
    <property type="protein sequence ID" value="GAI32581.1"/>
    <property type="molecule type" value="Genomic_DNA"/>
</dbReference>
<evidence type="ECO:0000313" key="9">
    <source>
        <dbReference type="EMBL" id="GAI44209.1"/>
    </source>
</evidence>
<proteinExistence type="predicted"/>